<reference evidence="2" key="1">
    <citation type="submission" date="2020-10" db="EMBL/GenBank/DDBJ databases">
        <authorList>
            <person name="Gilroy R."/>
        </authorList>
    </citation>
    <scope>NUCLEOTIDE SEQUENCE</scope>
    <source>
        <strain evidence="2">CHK165-10780</strain>
    </source>
</reference>
<feature type="transmembrane region" description="Helical" evidence="1">
    <location>
        <begin position="71"/>
        <end position="92"/>
    </location>
</feature>
<protein>
    <submittedName>
        <fullName evidence="2">Uncharacterized protein</fullName>
    </submittedName>
</protein>
<keyword evidence="1" id="KW-0812">Transmembrane</keyword>
<dbReference type="Proteomes" id="UP000886725">
    <property type="component" value="Unassembled WGS sequence"/>
</dbReference>
<reference evidence="2" key="2">
    <citation type="journal article" date="2021" name="PeerJ">
        <title>Extensive microbial diversity within the chicken gut microbiome revealed by metagenomics and culture.</title>
        <authorList>
            <person name="Gilroy R."/>
            <person name="Ravi A."/>
            <person name="Getino M."/>
            <person name="Pursley I."/>
            <person name="Horton D.L."/>
            <person name="Alikhan N.F."/>
            <person name="Baker D."/>
            <person name="Gharbi K."/>
            <person name="Hall N."/>
            <person name="Watson M."/>
            <person name="Adriaenssens E.M."/>
            <person name="Foster-Nyarko E."/>
            <person name="Jarju S."/>
            <person name="Secka A."/>
            <person name="Antonio M."/>
            <person name="Oren A."/>
            <person name="Chaudhuri R.R."/>
            <person name="La Ragione R."/>
            <person name="Hildebrand F."/>
            <person name="Pallen M.J."/>
        </authorList>
    </citation>
    <scope>NUCLEOTIDE SEQUENCE</scope>
    <source>
        <strain evidence="2">CHK165-10780</strain>
    </source>
</reference>
<evidence type="ECO:0000256" key="1">
    <source>
        <dbReference type="SAM" id="Phobius"/>
    </source>
</evidence>
<keyword evidence="1" id="KW-0472">Membrane</keyword>
<proteinExistence type="predicted"/>
<sequence length="108" mass="13045">MKNMLKKYITELDEITKQKKITNREEILEDLKVKIRFFQHERFVHLIVTMFTGTFSLMTFLAAIISCHIELYLLTAILVLLFVPYIAHYFFLENNVQKLYTYYDILKK</sequence>
<name>A0A9D1CJZ5_9FIRM</name>
<accession>A0A9D1CJZ5</accession>
<dbReference type="AlphaFoldDB" id="A0A9D1CJZ5"/>
<evidence type="ECO:0000313" key="3">
    <source>
        <dbReference type="Proteomes" id="UP000886725"/>
    </source>
</evidence>
<gene>
    <name evidence="2" type="ORF">IAC85_02995</name>
</gene>
<organism evidence="2 3">
    <name type="scientific">Candidatus Faecenecus gallistercoris</name>
    <dbReference type="NCBI Taxonomy" id="2840793"/>
    <lineage>
        <taxon>Bacteria</taxon>
        <taxon>Bacillati</taxon>
        <taxon>Bacillota</taxon>
        <taxon>Bacillota incertae sedis</taxon>
        <taxon>Candidatus Faecenecus</taxon>
    </lineage>
</organism>
<comment type="caution">
    <text evidence="2">The sequence shown here is derived from an EMBL/GenBank/DDBJ whole genome shotgun (WGS) entry which is preliminary data.</text>
</comment>
<dbReference type="EMBL" id="DVFU01000060">
    <property type="protein sequence ID" value="HIQ64686.1"/>
    <property type="molecule type" value="Genomic_DNA"/>
</dbReference>
<evidence type="ECO:0000313" key="2">
    <source>
        <dbReference type="EMBL" id="HIQ64686.1"/>
    </source>
</evidence>
<keyword evidence="1" id="KW-1133">Transmembrane helix</keyword>
<feature type="transmembrane region" description="Helical" evidence="1">
    <location>
        <begin position="43"/>
        <end position="65"/>
    </location>
</feature>